<sequence>MHKPYRWGDVPTPAVHRLKQRRQQREVGLRTEPEQAQLAAVLRELLEELRQTKLSWIDE</sequence>
<evidence type="ECO:0000313" key="2">
    <source>
        <dbReference type="EMBL" id="MDX4955898.1"/>
    </source>
</evidence>
<reference evidence="2" key="1">
    <citation type="submission" date="2023-11" db="EMBL/GenBank/DDBJ databases">
        <title>Identification and selenium tolerance of Delftia acidovorans R3-25.</title>
        <authorList>
            <person name="Zhang S."/>
            <person name="Liu Y."/>
            <person name="Guo Y."/>
        </authorList>
    </citation>
    <scope>NUCLEOTIDE SEQUENCE</scope>
    <source>
        <strain evidence="2">R3-25</strain>
    </source>
</reference>
<evidence type="ECO:0000256" key="1">
    <source>
        <dbReference type="SAM" id="MobiDB-lite"/>
    </source>
</evidence>
<name>A0AAJ2R2E6_DELAC</name>
<proteinExistence type="predicted"/>
<gene>
    <name evidence="2" type="ORF">SGN30_20975</name>
</gene>
<comment type="caution">
    <text evidence="2">The sequence shown here is derived from an EMBL/GenBank/DDBJ whole genome shotgun (WGS) entry which is preliminary data.</text>
</comment>
<dbReference type="Proteomes" id="UP001287445">
    <property type="component" value="Unassembled WGS sequence"/>
</dbReference>
<accession>A0AAJ2R2E6</accession>
<dbReference type="EMBL" id="JAWWMZ010000009">
    <property type="protein sequence ID" value="MDX4955898.1"/>
    <property type="molecule type" value="Genomic_DNA"/>
</dbReference>
<evidence type="ECO:0000313" key="3">
    <source>
        <dbReference type="Proteomes" id="UP001287445"/>
    </source>
</evidence>
<protein>
    <submittedName>
        <fullName evidence="2">Uncharacterized protein</fullName>
    </submittedName>
</protein>
<dbReference type="AlphaFoldDB" id="A0AAJ2R2E6"/>
<feature type="region of interest" description="Disordered" evidence="1">
    <location>
        <begin position="1"/>
        <end position="30"/>
    </location>
</feature>
<dbReference type="RefSeq" id="WP_319075306.1">
    <property type="nucleotide sequence ID" value="NZ_JAWWMZ010000009.1"/>
</dbReference>
<organism evidence="2 3">
    <name type="scientific">Delftia acidovorans</name>
    <name type="common">Pseudomonas acidovorans</name>
    <name type="synonym">Comamonas acidovorans</name>
    <dbReference type="NCBI Taxonomy" id="80866"/>
    <lineage>
        <taxon>Bacteria</taxon>
        <taxon>Pseudomonadati</taxon>
        <taxon>Pseudomonadota</taxon>
        <taxon>Betaproteobacteria</taxon>
        <taxon>Burkholderiales</taxon>
        <taxon>Comamonadaceae</taxon>
        <taxon>Delftia</taxon>
    </lineage>
</organism>